<dbReference type="PANTHER" id="PTHR30086:SF20">
    <property type="entry name" value="ARGININE EXPORTER PROTEIN ARGO-RELATED"/>
    <property type="match status" value="1"/>
</dbReference>
<dbReference type="Pfam" id="PF01810">
    <property type="entry name" value="LysE"/>
    <property type="match status" value="1"/>
</dbReference>
<dbReference type="AlphaFoldDB" id="A0A239P227"/>
<evidence type="ECO:0000313" key="7">
    <source>
        <dbReference type="EMBL" id="SNT61060.1"/>
    </source>
</evidence>
<evidence type="ECO:0000256" key="5">
    <source>
        <dbReference type="ARBA" id="ARBA00023136"/>
    </source>
</evidence>
<name>A0A239P227_9ACTN</name>
<dbReference type="RefSeq" id="WP_179271878.1">
    <property type="nucleotide sequence ID" value="NZ_FZOR01000061.1"/>
</dbReference>
<organism evidence="7 8">
    <name type="scientific">Actinomadura meyerae</name>
    <dbReference type="NCBI Taxonomy" id="240840"/>
    <lineage>
        <taxon>Bacteria</taxon>
        <taxon>Bacillati</taxon>
        <taxon>Actinomycetota</taxon>
        <taxon>Actinomycetes</taxon>
        <taxon>Streptosporangiales</taxon>
        <taxon>Thermomonosporaceae</taxon>
        <taxon>Actinomadura</taxon>
    </lineage>
</organism>
<comment type="subcellular location">
    <subcellularLocation>
        <location evidence="1">Cell membrane</location>
        <topology evidence="1">Multi-pass membrane protein</topology>
    </subcellularLocation>
</comment>
<dbReference type="GO" id="GO:0015171">
    <property type="term" value="F:amino acid transmembrane transporter activity"/>
    <property type="evidence" value="ECO:0007669"/>
    <property type="project" value="TreeGrafter"/>
</dbReference>
<keyword evidence="3 6" id="KW-0812">Transmembrane</keyword>
<dbReference type="PANTHER" id="PTHR30086">
    <property type="entry name" value="ARGININE EXPORTER PROTEIN ARGO"/>
    <property type="match status" value="1"/>
</dbReference>
<feature type="transmembrane region" description="Helical" evidence="6">
    <location>
        <begin position="148"/>
        <end position="171"/>
    </location>
</feature>
<accession>A0A239P227</accession>
<feature type="transmembrane region" description="Helical" evidence="6">
    <location>
        <begin position="183"/>
        <end position="202"/>
    </location>
</feature>
<dbReference type="InterPro" id="IPR001123">
    <property type="entry name" value="LeuE-type"/>
</dbReference>
<dbReference type="GO" id="GO:0005886">
    <property type="term" value="C:plasma membrane"/>
    <property type="evidence" value="ECO:0007669"/>
    <property type="project" value="UniProtKB-SubCell"/>
</dbReference>
<dbReference type="GO" id="GO:0033228">
    <property type="term" value="P:cysteine export across plasma membrane"/>
    <property type="evidence" value="ECO:0007669"/>
    <property type="project" value="TreeGrafter"/>
</dbReference>
<dbReference type="Proteomes" id="UP000198318">
    <property type="component" value="Unassembled WGS sequence"/>
</dbReference>
<evidence type="ECO:0000313" key="8">
    <source>
        <dbReference type="Proteomes" id="UP000198318"/>
    </source>
</evidence>
<reference evidence="7 8" key="1">
    <citation type="submission" date="2017-06" db="EMBL/GenBank/DDBJ databases">
        <authorList>
            <person name="Kim H.J."/>
            <person name="Triplett B.A."/>
        </authorList>
    </citation>
    <scope>NUCLEOTIDE SEQUENCE [LARGE SCALE GENOMIC DNA]</scope>
    <source>
        <strain evidence="7 8">DSM 44715</strain>
    </source>
</reference>
<keyword evidence="8" id="KW-1185">Reference proteome</keyword>
<evidence type="ECO:0000256" key="1">
    <source>
        <dbReference type="ARBA" id="ARBA00004651"/>
    </source>
</evidence>
<evidence type="ECO:0000256" key="6">
    <source>
        <dbReference type="SAM" id="Phobius"/>
    </source>
</evidence>
<evidence type="ECO:0000256" key="2">
    <source>
        <dbReference type="ARBA" id="ARBA00022475"/>
    </source>
</evidence>
<feature type="transmembrane region" description="Helical" evidence="6">
    <location>
        <begin position="48"/>
        <end position="66"/>
    </location>
</feature>
<keyword evidence="4 6" id="KW-1133">Transmembrane helix</keyword>
<protein>
    <submittedName>
        <fullName evidence="7">Threonine/homoserine/homoserine lactone efflux protein</fullName>
    </submittedName>
</protein>
<evidence type="ECO:0000256" key="3">
    <source>
        <dbReference type="ARBA" id="ARBA00022692"/>
    </source>
</evidence>
<keyword evidence="5 6" id="KW-0472">Membrane</keyword>
<sequence>MEVSLSPAQSIAFLTFAAVAAGTPGPSNVLLAAAGARSGVRRGIPDLLGQVIGMSAMLFAVTLGIGNLFLDRPWLLEILTWGGAALLCWMAWGIATAAFPEGDANTSAWSGFLGMAAFQWANPKGWLISVAANATFVDELGGALSRSLVLTGLFLLAALPSCLPWLAFGAALQHLLRTPRTWLVYRSAMAALLVASIALFVWPEA</sequence>
<dbReference type="EMBL" id="FZOR01000061">
    <property type="protein sequence ID" value="SNT61060.1"/>
    <property type="molecule type" value="Genomic_DNA"/>
</dbReference>
<proteinExistence type="predicted"/>
<feature type="transmembrane region" description="Helical" evidence="6">
    <location>
        <begin position="78"/>
        <end position="99"/>
    </location>
</feature>
<evidence type="ECO:0000256" key="4">
    <source>
        <dbReference type="ARBA" id="ARBA00022989"/>
    </source>
</evidence>
<keyword evidence="2" id="KW-1003">Cell membrane</keyword>
<gene>
    <name evidence="7" type="ORF">SAMN05443665_106130</name>
</gene>